<protein>
    <submittedName>
        <fullName evidence="2">Fis family transcriptional regulator</fullName>
    </submittedName>
</protein>
<sequence>MAKIVADSVIKHKGFVKRVTDNSLIVNIINQSACSTCHANGACSVADFQEKEIEIPYLNPKHQPGKEVTVLFRESAGFTALFYGYILPFILVMLVLILVFETTGKEALAGLIALGILAPYYITLYFFRHYLKKVFKFELEEIS</sequence>
<dbReference type="AlphaFoldDB" id="A0A831PLR3"/>
<accession>A0A831PLR3</accession>
<gene>
    <name evidence="2" type="ORF">ENN90_14655</name>
</gene>
<dbReference type="Proteomes" id="UP000886047">
    <property type="component" value="Unassembled WGS sequence"/>
</dbReference>
<name>A0A831PLR3_9BACT</name>
<feature type="transmembrane region" description="Helical" evidence="1">
    <location>
        <begin position="80"/>
        <end position="101"/>
    </location>
</feature>
<reference evidence="2" key="1">
    <citation type="journal article" date="2020" name="mSystems">
        <title>Genome- and Community-Level Interaction Insights into Carbon Utilization and Element Cycling Functions of Hydrothermarchaeota in Hydrothermal Sediment.</title>
        <authorList>
            <person name="Zhou Z."/>
            <person name="Liu Y."/>
            <person name="Xu W."/>
            <person name="Pan J."/>
            <person name="Luo Z.H."/>
            <person name="Li M."/>
        </authorList>
    </citation>
    <scope>NUCLEOTIDE SEQUENCE [LARGE SCALE GENOMIC DNA]</scope>
    <source>
        <strain evidence="2">SpSt-1217</strain>
    </source>
</reference>
<keyword evidence="1" id="KW-0812">Transmembrane</keyword>
<feature type="transmembrane region" description="Helical" evidence="1">
    <location>
        <begin position="107"/>
        <end position="127"/>
    </location>
</feature>
<dbReference type="EMBL" id="DSDK01000821">
    <property type="protein sequence ID" value="HDR52835.1"/>
    <property type="molecule type" value="Genomic_DNA"/>
</dbReference>
<proteinExistence type="predicted"/>
<keyword evidence="1" id="KW-0472">Membrane</keyword>
<keyword evidence="1" id="KW-1133">Transmembrane helix</keyword>
<comment type="caution">
    <text evidence="2">The sequence shown here is derived from an EMBL/GenBank/DDBJ whole genome shotgun (WGS) entry which is preliminary data.</text>
</comment>
<dbReference type="Pfam" id="PF04246">
    <property type="entry name" value="RseC_MucC"/>
    <property type="match status" value="1"/>
</dbReference>
<evidence type="ECO:0000313" key="2">
    <source>
        <dbReference type="EMBL" id="HDR52835.1"/>
    </source>
</evidence>
<evidence type="ECO:0000256" key="1">
    <source>
        <dbReference type="SAM" id="Phobius"/>
    </source>
</evidence>
<organism evidence="2">
    <name type="scientific">Mariniphaga anaerophila</name>
    <dbReference type="NCBI Taxonomy" id="1484053"/>
    <lineage>
        <taxon>Bacteria</taxon>
        <taxon>Pseudomonadati</taxon>
        <taxon>Bacteroidota</taxon>
        <taxon>Bacteroidia</taxon>
        <taxon>Marinilabiliales</taxon>
        <taxon>Prolixibacteraceae</taxon>
        <taxon>Mariniphaga</taxon>
    </lineage>
</organism>